<dbReference type="Proteomes" id="UP000254150">
    <property type="component" value="Unassembled WGS sequence"/>
</dbReference>
<feature type="compositionally biased region" description="Basic and acidic residues" evidence="1">
    <location>
        <begin position="341"/>
        <end position="353"/>
    </location>
</feature>
<accession>A0A380P0T5</accession>
<evidence type="ECO:0000313" key="3">
    <source>
        <dbReference type="Proteomes" id="UP000254150"/>
    </source>
</evidence>
<evidence type="ECO:0000256" key="1">
    <source>
        <dbReference type="SAM" id="MobiDB-lite"/>
    </source>
</evidence>
<gene>
    <name evidence="2" type="ORF">NCTC7807_03312</name>
</gene>
<name>A0A380P0T5_STRGR</name>
<feature type="compositionally biased region" description="Gly residues" evidence="1">
    <location>
        <begin position="1"/>
        <end position="10"/>
    </location>
</feature>
<dbReference type="AlphaFoldDB" id="A0A380P0T5"/>
<protein>
    <submittedName>
        <fullName evidence="2">Uncharacterized protein</fullName>
    </submittedName>
</protein>
<feature type="compositionally biased region" description="Low complexity" evidence="1">
    <location>
        <begin position="203"/>
        <end position="215"/>
    </location>
</feature>
<sequence length="381" mass="37355">MPAPGGGFAQPGGARCPRGGPRARARVRCGATGFLSAGARGVAGPSARGSGCGGGCGGACGGAPPPVRRGASRAAGAGTLGAGLRAGHPGAGAGHPGERAGCGTGPSPPAAVRPGPGSVAGTVPWGLAAPRGGAGPGGGRRAGGGAGPLAYRSWSLICRWHRPCSCHRLLPWCLRPAVVPACCRAWAAAWLGGGGAVVAGPAVAPSGPSPRSSTPARPPSRPPAVPRQRRVPPSPDGACRERDTGARVGGPRAARAPLPHALRWCRVRAADPVLRRPFFDGSRSRPRCPLVPPPGDPAGGRTPVTAPAHLAAPPGREVGGAEQRTTEDRSASGRRTVTRAPGRERADAGRGRGDGGGGSRTGDGVAVRATTPGSAPTSNSG</sequence>
<organism evidence="2 3">
    <name type="scientific">Streptomyces griseus</name>
    <dbReference type="NCBI Taxonomy" id="1911"/>
    <lineage>
        <taxon>Bacteria</taxon>
        <taxon>Bacillati</taxon>
        <taxon>Actinomycetota</taxon>
        <taxon>Actinomycetes</taxon>
        <taxon>Kitasatosporales</taxon>
        <taxon>Streptomycetaceae</taxon>
        <taxon>Streptomyces</taxon>
    </lineage>
</organism>
<dbReference type="EMBL" id="UHID01000006">
    <property type="protein sequence ID" value="SUP57683.1"/>
    <property type="molecule type" value="Genomic_DNA"/>
</dbReference>
<feature type="compositionally biased region" description="Gly residues" evidence="1">
    <location>
        <begin position="89"/>
        <end position="104"/>
    </location>
</feature>
<feature type="region of interest" description="Disordered" evidence="1">
    <location>
        <begin position="1"/>
        <end position="23"/>
    </location>
</feature>
<proteinExistence type="predicted"/>
<evidence type="ECO:0000313" key="2">
    <source>
        <dbReference type="EMBL" id="SUP57683.1"/>
    </source>
</evidence>
<feature type="compositionally biased region" description="Low complexity" evidence="1">
    <location>
        <begin position="79"/>
        <end position="88"/>
    </location>
</feature>
<feature type="region of interest" description="Disordered" evidence="1">
    <location>
        <begin position="79"/>
        <end position="115"/>
    </location>
</feature>
<feature type="region of interest" description="Disordered" evidence="1">
    <location>
        <begin position="277"/>
        <end position="381"/>
    </location>
</feature>
<feature type="compositionally biased region" description="Pro residues" evidence="1">
    <location>
        <begin position="216"/>
        <end position="225"/>
    </location>
</feature>
<feature type="compositionally biased region" description="Low complexity" evidence="1">
    <location>
        <begin position="11"/>
        <end position="20"/>
    </location>
</feature>
<feature type="region of interest" description="Disordered" evidence="1">
    <location>
        <begin position="203"/>
        <end position="254"/>
    </location>
</feature>
<reference evidence="2 3" key="1">
    <citation type="submission" date="2018-06" db="EMBL/GenBank/DDBJ databases">
        <authorList>
            <consortium name="Pathogen Informatics"/>
            <person name="Doyle S."/>
        </authorList>
    </citation>
    <scope>NUCLEOTIDE SEQUENCE [LARGE SCALE GENOMIC DNA]</scope>
    <source>
        <strain evidence="2 3">NCTC7807</strain>
    </source>
</reference>
<feature type="compositionally biased region" description="Polar residues" evidence="1">
    <location>
        <begin position="371"/>
        <end position="381"/>
    </location>
</feature>